<dbReference type="InterPro" id="IPR007434">
    <property type="entry name" value="FemAB-like"/>
</dbReference>
<dbReference type="PANTHER" id="PTHR47017">
    <property type="entry name" value="ACYL-COA"/>
    <property type="match status" value="1"/>
</dbReference>
<evidence type="ECO:0000313" key="2">
    <source>
        <dbReference type="Proteomes" id="UP000603602"/>
    </source>
</evidence>
<name>A0ABR9B5B0_9RHOO</name>
<dbReference type="SUPFAM" id="SSF55729">
    <property type="entry name" value="Acyl-CoA N-acyltransferases (Nat)"/>
    <property type="match status" value="1"/>
</dbReference>
<sequence>MADRFRLLNGLSDLPAAHWDALAGSQACLSHAYLHALEATGCVGGRSGWLPRHATLWRDGTLVAAMPLYEKQHSYGEYVFDWAWAEAYARHGLAYYPKWLAAVPFTPIPGARLLGHSGADRKALLAAVLDTVADSGLSSFHLLFPADEEAPWLAEAGLMLRHGVQFHWRNAGYRDFEDFLAQLNHDKRKKIRQERRRAAAHGLSLRWLDGHGASAADWAFFHRCYSLTYALHRSTPYLTPAFFPALAAALPGGVRLLVAERQGEPVAAAFFLCDREALYGRYWGATEALPFLHFELCYYQAIDYCIAQGLSRFEGGAQGEHKLSRGLEPVPTCSAHWIADPRFRDAVDDFLARERKGVRFYLDELAERSPFRSGP</sequence>
<protein>
    <submittedName>
        <fullName evidence="1">N-acetyltransferase</fullName>
    </submittedName>
</protein>
<gene>
    <name evidence="1" type="ORF">IFO67_01505</name>
</gene>
<dbReference type="Pfam" id="PF04339">
    <property type="entry name" value="FemAB_like"/>
    <property type="match status" value="1"/>
</dbReference>
<keyword evidence="2" id="KW-1185">Reference proteome</keyword>
<evidence type="ECO:0000313" key="1">
    <source>
        <dbReference type="EMBL" id="MBD8501553.1"/>
    </source>
</evidence>
<dbReference type="Gene3D" id="3.40.630.30">
    <property type="match status" value="1"/>
</dbReference>
<comment type="caution">
    <text evidence="1">The sequence shown here is derived from an EMBL/GenBank/DDBJ whole genome shotgun (WGS) entry which is preliminary data.</text>
</comment>
<dbReference type="RefSeq" id="WP_187716399.1">
    <property type="nucleotide sequence ID" value="NZ_JACTAH010000001.1"/>
</dbReference>
<dbReference type="PANTHER" id="PTHR47017:SF1">
    <property type="entry name" value="ACYL-COA"/>
    <property type="match status" value="1"/>
</dbReference>
<reference evidence="2" key="1">
    <citation type="submission" date="2023-07" db="EMBL/GenBank/DDBJ databases">
        <title>Thauera sp. CAU 1555 isolated from sand of Yaerae Beach.</title>
        <authorList>
            <person name="Kim W."/>
        </authorList>
    </citation>
    <scope>NUCLEOTIDE SEQUENCE [LARGE SCALE GENOMIC DNA]</scope>
    <source>
        <strain evidence="2">CAU 1555</strain>
    </source>
</reference>
<organism evidence="1 2">
    <name type="scientific">Thauera sedimentorum</name>
    <dbReference type="NCBI Taxonomy" id="2767595"/>
    <lineage>
        <taxon>Bacteria</taxon>
        <taxon>Pseudomonadati</taxon>
        <taxon>Pseudomonadota</taxon>
        <taxon>Betaproteobacteria</taxon>
        <taxon>Rhodocyclales</taxon>
        <taxon>Zoogloeaceae</taxon>
        <taxon>Thauera</taxon>
    </lineage>
</organism>
<dbReference type="Proteomes" id="UP000603602">
    <property type="component" value="Unassembled WGS sequence"/>
</dbReference>
<dbReference type="EMBL" id="JACYTO010000001">
    <property type="protein sequence ID" value="MBD8501553.1"/>
    <property type="molecule type" value="Genomic_DNA"/>
</dbReference>
<proteinExistence type="predicted"/>
<accession>A0ABR9B5B0</accession>
<dbReference type="InterPro" id="IPR016181">
    <property type="entry name" value="Acyl_CoA_acyltransferase"/>
</dbReference>